<protein>
    <recommendedName>
        <fullName evidence="2">MHD domain-containing protein</fullName>
    </recommendedName>
</protein>
<dbReference type="SUPFAM" id="SSF49447">
    <property type="entry name" value="Second domain of Mu2 adaptin subunit (ap50) of ap2 adaptor"/>
    <property type="match status" value="1"/>
</dbReference>
<accession>A0A7S4QL31</accession>
<feature type="compositionally biased region" description="Low complexity" evidence="1">
    <location>
        <begin position="59"/>
        <end position="75"/>
    </location>
</feature>
<sequence length="337" mass="37006">MSSTSANKIDAFDPFGFSELDFDPFGVNASLCVGSSIHDDDASKKDPQQPSPPAPPRKPVATTATPPTQPIQQLPPKIIVRVNIHEEVSTSIEADEKVCRASIEGTIQAQVHSSNATKNAPFLLCFKEPSTNNTAFKFDGNFASEVLSNFVDRQEEERRRETATLAKLTIPKGEIGTVKIADYTAQCEIKNLPFLVQSRIKFDENICHIALQIRSNLANKGELEDFTIAVAVPQQVKPETVKVTKGAGKWDSLKRIIKWNVDCLPKGASMLFSADAELIMSVNKVDGLLPHFPIIVRCRSKLDQVSKMKIDAVAIDGHPATFMLDTVSSVRILHRVS</sequence>
<organism evidence="3">
    <name type="scientific">Ditylum brightwellii</name>
    <dbReference type="NCBI Taxonomy" id="49249"/>
    <lineage>
        <taxon>Eukaryota</taxon>
        <taxon>Sar</taxon>
        <taxon>Stramenopiles</taxon>
        <taxon>Ochrophyta</taxon>
        <taxon>Bacillariophyta</taxon>
        <taxon>Mediophyceae</taxon>
        <taxon>Lithodesmiophycidae</taxon>
        <taxon>Lithodesmiales</taxon>
        <taxon>Lithodesmiaceae</taxon>
        <taxon>Ditylum</taxon>
    </lineage>
</organism>
<evidence type="ECO:0000313" key="3">
    <source>
        <dbReference type="EMBL" id="CAE4586907.1"/>
    </source>
</evidence>
<reference evidence="3" key="1">
    <citation type="submission" date="2021-01" db="EMBL/GenBank/DDBJ databases">
        <authorList>
            <person name="Corre E."/>
            <person name="Pelletier E."/>
            <person name="Niang G."/>
            <person name="Scheremetjew M."/>
            <person name="Finn R."/>
            <person name="Kale V."/>
            <person name="Holt S."/>
            <person name="Cochrane G."/>
            <person name="Meng A."/>
            <person name="Brown T."/>
            <person name="Cohen L."/>
        </authorList>
    </citation>
    <scope>NUCLEOTIDE SEQUENCE</scope>
    <source>
        <strain evidence="3">GSO104</strain>
    </source>
</reference>
<feature type="compositionally biased region" description="Basic and acidic residues" evidence="1">
    <location>
        <begin position="37"/>
        <end position="47"/>
    </location>
</feature>
<proteinExistence type="predicted"/>
<dbReference type="Pfam" id="PF00928">
    <property type="entry name" value="Adap_comp_sub"/>
    <property type="match status" value="1"/>
</dbReference>
<name>A0A7S4QL31_9STRA</name>
<evidence type="ECO:0000256" key="1">
    <source>
        <dbReference type="SAM" id="MobiDB-lite"/>
    </source>
</evidence>
<dbReference type="Gene3D" id="2.60.40.1170">
    <property type="entry name" value="Mu homology domain, subdomain B"/>
    <property type="match status" value="2"/>
</dbReference>
<dbReference type="InterPro" id="IPR028565">
    <property type="entry name" value="MHD"/>
</dbReference>
<dbReference type="InterPro" id="IPR036168">
    <property type="entry name" value="AP2_Mu_C_sf"/>
</dbReference>
<evidence type="ECO:0000259" key="2">
    <source>
        <dbReference type="PROSITE" id="PS51072"/>
    </source>
</evidence>
<dbReference type="PROSITE" id="PS51072">
    <property type="entry name" value="MHD"/>
    <property type="match status" value="1"/>
</dbReference>
<feature type="compositionally biased region" description="Pro residues" evidence="1">
    <location>
        <begin position="49"/>
        <end position="58"/>
    </location>
</feature>
<feature type="domain" description="MHD" evidence="2">
    <location>
        <begin position="77"/>
        <end position="337"/>
    </location>
</feature>
<dbReference type="AlphaFoldDB" id="A0A7S4QL31"/>
<dbReference type="EMBL" id="HBNS01005398">
    <property type="protein sequence ID" value="CAE4586907.1"/>
    <property type="molecule type" value="Transcribed_RNA"/>
</dbReference>
<gene>
    <name evidence="3" type="ORF">DBRI00130_LOCUS4388</name>
</gene>
<feature type="region of interest" description="Disordered" evidence="1">
    <location>
        <begin position="36"/>
        <end position="75"/>
    </location>
</feature>